<dbReference type="Gene3D" id="1.20.120.330">
    <property type="entry name" value="Nucleotidyltransferases domain 2"/>
    <property type="match status" value="1"/>
</dbReference>
<dbReference type="SUPFAM" id="SSF81593">
    <property type="entry name" value="Nucleotidyltransferase substrate binding subunit/domain"/>
    <property type="match status" value="1"/>
</dbReference>
<comment type="caution">
    <text evidence="2">The sequence shown here is derived from an EMBL/GenBank/DDBJ whole genome shotgun (WGS) entry which is preliminary data.</text>
</comment>
<dbReference type="STRING" id="1797589.A2784_00040"/>
<proteinExistence type="predicted"/>
<accession>A0A1G1VKN1</accession>
<protein>
    <recommendedName>
        <fullName evidence="1">HEPN domain-containing protein</fullName>
    </recommendedName>
</protein>
<dbReference type="Pfam" id="PF05168">
    <property type="entry name" value="HEPN"/>
    <property type="match status" value="1"/>
</dbReference>
<feature type="domain" description="HEPN" evidence="1">
    <location>
        <begin position="14"/>
        <end position="120"/>
    </location>
</feature>
<sequence>MVHRLVVLEWLYKADQDFGFAEKSLEKGNLPYFDQISFLLHQAAEKYLKAYIVKFGLKFEKQHDLEKLLEIIIGHDSSLAELKEACRLLTPFYFETRYPGAGLVLNREKAEEAMAQVRKIQAIIREELGIEKEVTKEDLERENKAVDNILRSKS</sequence>
<dbReference type="Proteomes" id="UP000177324">
    <property type="component" value="Unassembled WGS sequence"/>
</dbReference>
<reference evidence="2 3" key="1">
    <citation type="journal article" date="2016" name="Nat. Commun.">
        <title>Thousands of microbial genomes shed light on interconnected biogeochemical processes in an aquifer system.</title>
        <authorList>
            <person name="Anantharaman K."/>
            <person name="Brown C.T."/>
            <person name="Hug L.A."/>
            <person name="Sharon I."/>
            <person name="Castelle C.J."/>
            <person name="Probst A.J."/>
            <person name="Thomas B.C."/>
            <person name="Singh A."/>
            <person name="Wilkins M.J."/>
            <person name="Karaoz U."/>
            <person name="Brodie E.L."/>
            <person name="Williams K.H."/>
            <person name="Hubbard S.S."/>
            <person name="Banfield J.F."/>
        </authorList>
    </citation>
    <scope>NUCLEOTIDE SEQUENCE [LARGE SCALE GENOMIC DNA]</scope>
</reference>
<dbReference type="AlphaFoldDB" id="A0A1G1VKN1"/>
<evidence type="ECO:0000313" key="3">
    <source>
        <dbReference type="Proteomes" id="UP000177324"/>
    </source>
</evidence>
<dbReference type="EMBL" id="MHCH01000056">
    <property type="protein sequence ID" value="OGY15916.1"/>
    <property type="molecule type" value="Genomic_DNA"/>
</dbReference>
<dbReference type="SMART" id="SM00748">
    <property type="entry name" value="HEPN"/>
    <property type="match status" value="1"/>
</dbReference>
<dbReference type="PROSITE" id="PS50910">
    <property type="entry name" value="HEPN"/>
    <property type="match status" value="1"/>
</dbReference>
<evidence type="ECO:0000259" key="1">
    <source>
        <dbReference type="PROSITE" id="PS50910"/>
    </source>
</evidence>
<gene>
    <name evidence="2" type="ORF">A2784_00040</name>
</gene>
<organism evidence="2 3">
    <name type="scientific">Candidatus Chisholmbacteria bacterium RIFCSPHIGHO2_01_FULL_48_12</name>
    <dbReference type="NCBI Taxonomy" id="1797589"/>
    <lineage>
        <taxon>Bacteria</taxon>
        <taxon>Candidatus Chisholmiibacteriota</taxon>
    </lineage>
</organism>
<dbReference type="InterPro" id="IPR007842">
    <property type="entry name" value="HEPN_dom"/>
</dbReference>
<evidence type="ECO:0000313" key="2">
    <source>
        <dbReference type="EMBL" id="OGY15916.1"/>
    </source>
</evidence>
<name>A0A1G1VKN1_9BACT</name>